<feature type="non-terminal residue" evidence="5">
    <location>
        <position position="1"/>
    </location>
</feature>
<dbReference type="SUPFAM" id="SSF74650">
    <property type="entry name" value="Galactose mutarotase-like"/>
    <property type="match status" value="1"/>
</dbReference>
<dbReference type="SUPFAM" id="SSF51445">
    <property type="entry name" value="(Trans)glycosidases"/>
    <property type="match status" value="1"/>
</dbReference>
<dbReference type="Gene3D" id="2.60.40.1760">
    <property type="entry name" value="glycosyl hydrolase (family 31)"/>
    <property type="match status" value="1"/>
</dbReference>
<evidence type="ECO:0000313" key="5">
    <source>
        <dbReference type="EMBL" id="CAG8673707.1"/>
    </source>
</evidence>
<dbReference type="PANTHER" id="PTHR22762">
    <property type="entry name" value="ALPHA-GLUCOSIDASE"/>
    <property type="match status" value="1"/>
</dbReference>
<keyword evidence="6" id="KW-1185">Reference proteome</keyword>
<evidence type="ECO:0000259" key="4">
    <source>
        <dbReference type="Pfam" id="PF01055"/>
    </source>
</evidence>
<keyword evidence="3" id="KW-0378">Hydrolase</keyword>
<dbReference type="InterPro" id="IPR011013">
    <property type="entry name" value="Gal_mutarotase_sf_dom"/>
</dbReference>
<comment type="caution">
    <text evidence="5">The sequence shown here is derived from an EMBL/GenBank/DDBJ whole genome shotgun (WGS) entry which is preliminary data.</text>
</comment>
<evidence type="ECO:0000313" key="6">
    <source>
        <dbReference type="Proteomes" id="UP000789739"/>
    </source>
</evidence>
<dbReference type="PANTHER" id="PTHR22762:SF133">
    <property type="entry name" value="P-TYPE DOMAIN-CONTAINING PROTEIN"/>
    <property type="match status" value="1"/>
</dbReference>
<dbReference type="Proteomes" id="UP000789739">
    <property type="component" value="Unassembled WGS sequence"/>
</dbReference>
<dbReference type="InterPro" id="IPR017853">
    <property type="entry name" value="GH"/>
</dbReference>
<proteinExistence type="inferred from homology"/>
<dbReference type="Pfam" id="PF01055">
    <property type="entry name" value="Glyco_hydro_31_2nd"/>
    <property type="match status" value="1"/>
</dbReference>
<dbReference type="Gene3D" id="3.20.20.80">
    <property type="entry name" value="Glycosidases"/>
    <property type="match status" value="1"/>
</dbReference>
<dbReference type="OrthoDB" id="2405178at2759"/>
<accession>A0A9N9EJ00</accession>
<dbReference type="GO" id="GO:0004553">
    <property type="term" value="F:hydrolase activity, hydrolyzing O-glycosyl compounds"/>
    <property type="evidence" value="ECO:0007669"/>
    <property type="project" value="InterPro"/>
</dbReference>
<comment type="similarity">
    <text evidence="1 3">Belongs to the glycosyl hydrolase 31 family.</text>
</comment>
<gene>
    <name evidence="5" type="ORF">PBRASI_LOCUS11440</name>
</gene>
<name>A0A9N9EJ00_9GLOM</name>
<dbReference type="AlphaFoldDB" id="A0A9N9EJ00"/>
<feature type="domain" description="Glycoside hydrolase family 31 TIM barrel" evidence="4">
    <location>
        <begin position="50"/>
        <end position="208"/>
    </location>
</feature>
<dbReference type="GO" id="GO:0005975">
    <property type="term" value="P:carbohydrate metabolic process"/>
    <property type="evidence" value="ECO:0007669"/>
    <property type="project" value="InterPro"/>
</dbReference>
<evidence type="ECO:0000256" key="3">
    <source>
        <dbReference type="RuleBase" id="RU361185"/>
    </source>
</evidence>
<protein>
    <submittedName>
        <fullName evidence="5">6532_t:CDS:1</fullName>
    </submittedName>
</protein>
<evidence type="ECO:0000256" key="2">
    <source>
        <dbReference type="ARBA" id="ARBA00023180"/>
    </source>
</evidence>
<keyword evidence="3" id="KW-0326">Glycosidase</keyword>
<reference evidence="5" key="1">
    <citation type="submission" date="2021-06" db="EMBL/GenBank/DDBJ databases">
        <authorList>
            <person name="Kallberg Y."/>
            <person name="Tangrot J."/>
            <person name="Rosling A."/>
        </authorList>
    </citation>
    <scope>NUCLEOTIDE SEQUENCE</scope>
    <source>
        <strain evidence="5">BR232B</strain>
    </source>
</reference>
<dbReference type="GO" id="GO:0030246">
    <property type="term" value="F:carbohydrate binding"/>
    <property type="evidence" value="ECO:0007669"/>
    <property type="project" value="InterPro"/>
</dbReference>
<dbReference type="InterPro" id="IPR000322">
    <property type="entry name" value="Glyco_hydro_31_TIM"/>
</dbReference>
<keyword evidence="2" id="KW-0325">Glycoprotein</keyword>
<organism evidence="5 6">
    <name type="scientific">Paraglomus brasilianum</name>
    <dbReference type="NCBI Taxonomy" id="144538"/>
    <lineage>
        <taxon>Eukaryota</taxon>
        <taxon>Fungi</taxon>
        <taxon>Fungi incertae sedis</taxon>
        <taxon>Mucoromycota</taxon>
        <taxon>Glomeromycotina</taxon>
        <taxon>Glomeromycetes</taxon>
        <taxon>Paraglomerales</taxon>
        <taxon>Paraglomeraceae</taxon>
        <taxon>Paraglomus</taxon>
    </lineage>
</organism>
<dbReference type="EMBL" id="CAJVPI010005380">
    <property type="protein sequence ID" value="CAG8673707.1"/>
    <property type="molecule type" value="Genomic_DNA"/>
</dbReference>
<evidence type="ECO:0000256" key="1">
    <source>
        <dbReference type="ARBA" id="ARBA00007806"/>
    </source>
</evidence>
<feature type="non-terminal residue" evidence="5">
    <location>
        <position position="208"/>
    </location>
</feature>
<sequence length="208" mass="24019">FLLNSNGMDIIYGEDKLTYKVIGGILDFYIFLGPSPIDVIEQYAELIGRPCLHPYWSLGYHQCRFGYSNIFKVAEMVSSHATAAIPLDAAWLDIDYMDHYKPFTYCQSHFPDHKLAAYVNSLHENNRKIVAILDPGIKVQEGYKPYDEGIEKKLFIKYDHGSIVSNFVGKVWPGTTVFPDWFNPDTQEYWTQCLKEWMDKTGLDGIWL</sequence>
<dbReference type="CDD" id="cd14752">
    <property type="entry name" value="GH31_N"/>
    <property type="match status" value="1"/>
</dbReference>